<name>A0ABT9WN94_9BACI</name>
<gene>
    <name evidence="2" type="ORF">J2S08_000592</name>
</gene>
<dbReference type="PROSITE" id="PS51257">
    <property type="entry name" value="PROKAR_LIPOPROTEIN"/>
    <property type="match status" value="1"/>
</dbReference>
<evidence type="ECO:0000313" key="3">
    <source>
        <dbReference type="Proteomes" id="UP001223586"/>
    </source>
</evidence>
<organism evidence="2 3">
    <name type="scientific">Bacillus chungangensis</name>
    <dbReference type="NCBI Taxonomy" id="587633"/>
    <lineage>
        <taxon>Bacteria</taxon>
        <taxon>Bacillati</taxon>
        <taxon>Bacillota</taxon>
        <taxon>Bacilli</taxon>
        <taxon>Bacillales</taxon>
        <taxon>Bacillaceae</taxon>
        <taxon>Bacillus</taxon>
    </lineage>
</organism>
<dbReference type="PANTHER" id="PTHR35271:SF1">
    <property type="entry name" value="ABC TRANSPORTER, SUBSTRATE-BINDING LIPOPROTEIN"/>
    <property type="match status" value="1"/>
</dbReference>
<feature type="signal peptide" evidence="1">
    <location>
        <begin position="1"/>
        <end position="19"/>
    </location>
</feature>
<keyword evidence="3" id="KW-1185">Reference proteome</keyword>
<proteinExistence type="predicted"/>
<dbReference type="InterPro" id="IPR028082">
    <property type="entry name" value="Peripla_BP_I"/>
</dbReference>
<evidence type="ECO:0000313" key="2">
    <source>
        <dbReference type="EMBL" id="MDQ0174759.1"/>
    </source>
</evidence>
<dbReference type="InterPro" id="IPR007487">
    <property type="entry name" value="ABC_transpt-TYRBP-like"/>
</dbReference>
<dbReference type="CDD" id="cd06325">
    <property type="entry name" value="PBP1_ABC_unchar_transporter"/>
    <property type="match status" value="1"/>
</dbReference>
<accession>A0ABT9WN94</accession>
<dbReference type="Gene3D" id="3.40.50.2300">
    <property type="match status" value="2"/>
</dbReference>
<evidence type="ECO:0000256" key="1">
    <source>
        <dbReference type="SAM" id="SignalP"/>
    </source>
</evidence>
<feature type="chain" id="PRO_5045290810" evidence="1">
    <location>
        <begin position="20"/>
        <end position="328"/>
    </location>
</feature>
<dbReference type="EMBL" id="JAUSTT010000002">
    <property type="protein sequence ID" value="MDQ0174759.1"/>
    <property type="molecule type" value="Genomic_DNA"/>
</dbReference>
<dbReference type="PANTHER" id="PTHR35271">
    <property type="entry name" value="ABC TRANSPORTER, SUBSTRATE-BINDING LIPOPROTEIN-RELATED"/>
    <property type="match status" value="1"/>
</dbReference>
<dbReference type="Proteomes" id="UP001223586">
    <property type="component" value="Unassembled WGS sequence"/>
</dbReference>
<keyword evidence="1" id="KW-0732">Signal</keyword>
<comment type="caution">
    <text evidence="2">The sequence shown here is derived from an EMBL/GenBank/DDBJ whole genome shotgun (WGS) entry which is preliminary data.</text>
</comment>
<dbReference type="SUPFAM" id="SSF53822">
    <property type="entry name" value="Periplasmic binding protein-like I"/>
    <property type="match status" value="1"/>
</dbReference>
<dbReference type="RefSeq" id="WP_307226492.1">
    <property type="nucleotide sequence ID" value="NZ_JAUSTT010000002.1"/>
</dbReference>
<sequence>MKSSWKRLAIVFCMLWLLAACGTKPTPSAGDQGKEKEYSIGITQIMEHPALNAAQSGFKKALKDAGLNVSYDSQNAQGDNSANTSIAKNLVSADVDLIFANSTQSAQAALSATSEIPIIFTSVTDPVGAELVKDLEKPGTNATGTMDAHPEAINKTLTFMKEEMEVTIIGTIYNVGEQNSRAQVNNVKQLASELGMELKEAAVATTADVKQAAESLADQVDAFYIVTDNTVVAAIEAVVTVANQMKKPLFTADLDSLDRGAFAAFGFDYFDIGYEAGEMAVKVLHEEAVPEALAVQPPQTLKLKMNKEAAATIEVEVKPEWNAEFVDK</sequence>
<dbReference type="Pfam" id="PF04392">
    <property type="entry name" value="ABC_sub_bind"/>
    <property type="match status" value="1"/>
</dbReference>
<protein>
    <submittedName>
        <fullName evidence="2">ABC transport system substrate-binding protein</fullName>
    </submittedName>
</protein>
<reference evidence="2 3" key="1">
    <citation type="submission" date="2023-07" db="EMBL/GenBank/DDBJ databases">
        <title>Genomic Encyclopedia of Type Strains, Phase IV (KMG-IV): sequencing the most valuable type-strain genomes for metagenomic binning, comparative biology and taxonomic classification.</title>
        <authorList>
            <person name="Goeker M."/>
        </authorList>
    </citation>
    <scope>NUCLEOTIDE SEQUENCE [LARGE SCALE GENOMIC DNA]</scope>
    <source>
        <strain evidence="2 3">DSM 23837</strain>
    </source>
</reference>